<dbReference type="VEuPathDB" id="FungiDB:H257_02281"/>
<evidence type="ECO:0000256" key="2">
    <source>
        <dbReference type="SAM" id="MobiDB-lite"/>
    </source>
</evidence>
<dbReference type="PANTHER" id="PTHR19303:SF57">
    <property type="entry name" value="HTH CENPB-TYPE DOMAIN-CONTAINING PROTEIN"/>
    <property type="match status" value="1"/>
</dbReference>
<dbReference type="GO" id="GO:0005634">
    <property type="term" value="C:nucleus"/>
    <property type="evidence" value="ECO:0007669"/>
    <property type="project" value="TreeGrafter"/>
</dbReference>
<organism evidence="4 5">
    <name type="scientific">Aphanomyces astaci</name>
    <name type="common">Crayfish plague agent</name>
    <dbReference type="NCBI Taxonomy" id="112090"/>
    <lineage>
        <taxon>Eukaryota</taxon>
        <taxon>Sar</taxon>
        <taxon>Stramenopiles</taxon>
        <taxon>Oomycota</taxon>
        <taxon>Saprolegniomycetes</taxon>
        <taxon>Saprolegniales</taxon>
        <taxon>Verrucalvaceae</taxon>
        <taxon>Aphanomyces</taxon>
    </lineage>
</organism>
<evidence type="ECO:0000259" key="3">
    <source>
        <dbReference type="PROSITE" id="PS51253"/>
    </source>
</evidence>
<dbReference type="InterPro" id="IPR006600">
    <property type="entry name" value="HTH_CenpB_DNA-bd_dom"/>
</dbReference>
<name>A0A6A4ZDL4_APHAT</name>
<keyword evidence="1" id="KW-0238">DNA-binding</keyword>
<reference evidence="4 5" key="1">
    <citation type="submission" date="2019-06" db="EMBL/GenBank/DDBJ databases">
        <title>Genomics analysis of Aphanomyces spp. identifies a new class of oomycete effector associated with host adaptation.</title>
        <authorList>
            <person name="Gaulin E."/>
        </authorList>
    </citation>
    <scope>NUCLEOTIDE SEQUENCE [LARGE SCALE GENOMIC DNA]</scope>
    <source>
        <strain evidence="4 5">E</strain>
    </source>
</reference>
<accession>A0A6A4ZDL4</accession>
<comment type="caution">
    <text evidence="4">The sequence shown here is derived from an EMBL/GenBank/DDBJ whole genome shotgun (WGS) entry which is preliminary data.</text>
</comment>
<feature type="region of interest" description="Disordered" evidence="2">
    <location>
        <begin position="1"/>
        <end position="29"/>
    </location>
</feature>
<dbReference type="PROSITE" id="PS51253">
    <property type="entry name" value="HTH_CENPB"/>
    <property type="match status" value="1"/>
</dbReference>
<dbReference type="VEuPathDB" id="FungiDB:H257_18905"/>
<proteinExistence type="predicted"/>
<dbReference type="AlphaFoldDB" id="A0A6A4ZDL4"/>
<dbReference type="SUPFAM" id="SSF46689">
    <property type="entry name" value="Homeodomain-like"/>
    <property type="match status" value="1"/>
</dbReference>
<dbReference type="EMBL" id="VJMI01018817">
    <property type="protein sequence ID" value="KAF0709293.1"/>
    <property type="molecule type" value="Genomic_DNA"/>
</dbReference>
<dbReference type="Proteomes" id="UP000469452">
    <property type="component" value="Unassembled WGS sequence"/>
</dbReference>
<dbReference type="Pfam" id="PF03184">
    <property type="entry name" value="DDE_1"/>
    <property type="match status" value="1"/>
</dbReference>
<feature type="compositionally biased region" description="Basic residues" evidence="2">
    <location>
        <begin position="16"/>
        <end position="29"/>
    </location>
</feature>
<dbReference type="InterPro" id="IPR050863">
    <property type="entry name" value="CenT-Element_Derived"/>
</dbReference>
<dbReference type="PANTHER" id="PTHR19303">
    <property type="entry name" value="TRANSPOSON"/>
    <property type="match status" value="1"/>
</dbReference>
<dbReference type="InterPro" id="IPR009057">
    <property type="entry name" value="Homeodomain-like_sf"/>
</dbReference>
<evidence type="ECO:0000313" key="5">
    <source>
        <dbReference type="Proteomes" id="UP000469452"/>
    </source>
</evidence>
<dbReference type="Pfam" id="PF03221">
    <property type="entry name" value="HTH_Tnp_Tc5"/>
    <property type="match status" value="1"/>
</dbReference>
<dbReference type="GO" id="GO:0003677">
    <property type="term" value="F:DNA binding"/>
    <property type="evidence" value="ECO:0007669"/>
    <property type="project" value="UniProtKB-KW"/>
</dbReference>
<gene>
    <name evidence="4" type="ORF">AaE_012919</name>
</gene>
<evidence type="ECO:0000313" key="4">
    <source>
        <dbReference type="EMBL" id="KAF0709293.1"/>
    </source>
</evidence>
<sequence length="502" mass="57009">MAPTRPAPHRLASGRPRVKNTPRKGPAKHQRVFTTYAKKLHVLQWLENNTMESTLDTFFKGVSARLTSSHKLQAHRHPHPRTTLDSVAEENIANWVCQLRSDGVPVSRLLLSCKALEVAKDLGLSTAQFKASPSWVDGFFRRWKMSMRAKTRSGQSNLAQGEAARNEFASRIQSVIQEHAIEDIYNADQTGINYEYLPKETINAKGAKTVWIKCAGHEKDRMTAMLLAESKGNKYPLFLVLKSMESKVKKVVQENLTTRNGFGRQVWQEIEELHERHPSRIYGNPTAWWNSTISIAFLTYHFGHRQGKNNKPVLLLWDDFSAHFTEDVVAYAKTVNVVLEKIPPTFTWICQPADVAWMKPLKACLRRKWVDHLRAEIDGSKMSDEPFKLRAPDRFELVEWVNDAWDSIARRTIISGFEKCHIIQNANQETQGVHHRNGIDFQDDETLDSSNHDDVTAAANVLESLLQMDVVNVEILALADEQEELALSDLDASLVDGQTSKP</sequence>
<dbReference type="InterPro" id="IPR004875">
    <property type="entry name" value="DDE_SF_endonuclease_dom"/>
</dbReference>
<dbReference type="Gene3D" id="1.10.10.60">
    <property type="entry name" value="Homeodomain-like"/>
    <property type="match status" value="1"/>
</dbReference>
<evidence type="ECO:0000256" key="1">
    <source>
        <dbReference type="ARBA" id="ARBA00023125"/>
    </source>
</evidence>
<protein>
    <recommendedName>
        <fullName evidence="3">HTH CENPB-type domain-containing protein</fullName>
    </recommendedName>
</protein>
<feature type="domain" description="HTH CENPB-type" evidence="3">
    <location>
        <begin position="76"/>
        <end position="149"/>
    </location>
</feature>